<protein>
    <recommendedName>
        <fullName evidence="4">Lipoprotein</fullName>
    </recommendedName>
</protein>
<evidence type="ECO:0008006" key="4">
    <source>
        <dbReference type="Google" id="ProtNLM"/>
    </source>
</evidence>
<dbReference type="RefSeq" id="WP_062164173.1">
    <property type="nucleotide sequence ID" value="NZ_AP014690.1"/>
</dbReference>
<dbReference type="Proteomes" id="UP000321287">
    <property type="component" value="Unassembled WGS sequence"/>
</dbReference>
<evidence type="ECO:0000313" key="3">
    <source>
        <dbReference type="Proteomes" id="UP000321287"/>
    </source>
</evidence>
<keyword evidence="1" id="KW-0732">Signal</keyword>
<comment type="caution">
    <text evidence="2">The sequence shown here is derived from an EMBL/GenBank/DDBJ whole genome shotgun (WGS) entry which is preliminary data.</text>
</comment>
<sequence length="127" mass="13642">MKKVFIAGCALSLLTACASNGNESLRNQTQATVATQIKNGVTTKEEVRKQFGDPTETSFTDGGKEIWKYRLDNVSADAVSYVPVVNMFGASASGTRKELVILFDGDTVSKYTMSSSAVSQKTGLFNN</sequence>
<feature type="signal peptide" evidence="1">
    <location>
        <begin position="1"/>
        <end position="18"/>
    </location>
</feature>
<name>A0AAN4U2J0_9PROT</name>
<reference evidence="2 3" key="1">
    <citation type="submission" date="2019-07" db="EMBL/GenBank/DDBJ databases">
        <title>Whole genome shotgun sequence of Asaia bogorensis NBRC 16594.</title>
        <authorList>
            <person name="Hosoyama A."/>
            <person name="Uohara A."/>
            <person name="Ohji S."/>
            <person name="Ichikawa N."/>
        </authorList>
    </citation>
    <scope>NUCLEOTIDE SEQUENCE [LARGE SCALE GENOMIC DNA]</scope>
    <source>
        <strain evidence="2 3">NBRC 16594</strain>
    </source>
</reference>
<dbReference type="PROSITE" id="PS51257">
    <property type="entry name" value="PROKAR_LIPOPROTEIN"/>
    <property type="match status" value="1"/>
</dbReference>
<evidence type="ECO:0000256" key="1">
    <source>
        <dbReference type="SAM" id="SignalP"/>
    </source>
</evidence>
<accession>A0AAN4U2J0</accession>
<keyword evidence="3" id="KW-1185">Reference proteome</keyword>
<evidence type="ECO:0000313" key="2">
    <source>
        <dbReference type="EMBL" id="GEL53472.1"/>
    </source>
</evidence>
<dbReference type="GeneID" id="78225902"/>
<proteinExistence type="predicted"/>
<dbReference type="KEGG" id="abg:Asbog_00823"/>
<feature type="chain" id="PRO_5042918323" description="Lipoprotein" evidence="1">
    <location>
        <begin position="19"/>
        <end position="127"/>
    </location>
</feature>
<dbReference type="AlphaFoldDB" id="A0AAN4U2J0"/>
<gene>
    <name evidence="2" type="ORF">ABO01nite_14790</name>
</gene>
<organism evidence="2 3">
    <name type="scientific">Asaia bogorensis NBRC 16594</name>
    <dbReference type="NCBI Taxonomy" id="1231624"/>
    <lineage>
        <taxon>Bacteria</taxon>
        <taxon>Pseudomonadati</taxon>
        <taxon>Pseudomonadota</taxon>
        <taxon>Alphaproteobacteria</taxon>
        <taxon>Acetobacterales</taxon>
        <taxon>Acetobacteraceae</taxon>
        <taxon>Asaia</taxon>
    </lineage>
</organism>
<dbReference type="EMBL" id="BJVS01000003">
    <property type="protein sequence ID" value="GEL53472.1"/>
    <property type="molecule type" value="Genomic_DNA"/>
</dbReference>